<dbReference type="SUPFAM" id="SSF53335">
    <property type="entry name" value="S-adenosyl-L-methionine-dependent methyltransferases"/>
    <property type="match status" value="1"/>
</dbReference>
<evidence type="ECO:0000313" key="2">
    <source>
        <dbReference type="EMBL" id="KHL24511.1"/>
    </source>
</evidence>
<dbReference type="STRING" id="1572751.PK98_10955"/>
<dbReference type="PANTHER" id="PTHR43464">
    <property type="entry name" value="METHYLTRANSFERASE"/>
    <property type="match status" value="1"/>
</dbReference>
<dbReference type="Gene3D" id="3.40.50.150">
    <property type="entry name" value="Vaccinia Virus protein VP39"/>
    <property type="match status" value="1"/>
</dbReference>
<accession>A0A0B2BXU6</accession>
<evidence type="ECO:0000259" key="1">
    <source>
        <dbReference type="Pfam" id="PF13649"/>
    </source>
</evidence>
<dbReference type="Pfam" id="PF13649">
    <property type="entry name" value="Methyltransf_25"/>
    <property type="match status" value="1"/>
</dbReference>
<keyword evidence="2" id="KW-0489">Methyltransferase</keyword>
<name>A0A0B2BXU6_9SPHN</name>
<keyword evidence="3" id="KW-1185">Reference proteome</keyword>
<dbReference type="GO" id="GO:0032259">
    <property type="term" value="P:methylation"/>
    <property type="evidence" value="ECO:0007669"/>
    <property type="project" value="UniProtKB-KW"/>
</dbReference>
<keyword evidence="2" id="KW-0808">Transferase</keyword>
<feature type="domain" description="Methyltransferase" evidence="1">
    <location>
        <begin position="51"/>
        <end position="144"/>
    </location>
</feature>
<dbReference type="AlphaFoldDB" id="A0A0B2BXU6"/>
<protein>
    <submittedName>
        <fullName evidence="2">Methyltransferase</fullName>
    </submittedName>
</protein>
<evidence type="ECO:0000313" key="3">
    <source>
        <dbReference type="Proteomes" id="UP000030988"/>
    </source>
</evidence>
<dbReference type="CDD" id="cd02440">
    <property type="entry name" value="AdoMet_MTases"/>
    <property type="match status" value="1"/>
</dbReference>
<dbReference type="RefSeq" id="WP_039096960.1">
    <property type="nucleotide sequence ID" value="NZ_JTDN01000002.1"/>
</dbReference>
<dbReference type="OrthoDB" id="213472at2"/>
<gene>
    <name evidence="2" type="ORF">PK98_10955</name>
</gene>
<dbReference type="PANTHER" id="PTHR43464:SF58">
    <property type="entry name" value="BLR7975 PROTEIN"/>
    <property type="match status" value="1"/>
</dbReference>
<proteinExistence type="predicted"/>
<dbReference type="InterPro" id="IPR041698">
    <property type="entry name" value="Methyltransf_25"/>
</dbReference>
<reference evidence="2 3" key="1">
    <citation type="submission" date="2014-11" db="EMBL/GenBank/DDBJ databases">
        <title>Draft genome sequence of Kirrobacter mercurialis.</title>
        <authorList>
            <person name="Coil D.A."/>
            <person name="Eisen J.A."/>
        </authorList>
    </citation>
    <scope>NUCLEOTIDE SEQUENCE [LARGE SCALE GENOMIC DNA]</scope>
    <source>
        <strain evidence="2 3">Coronado</strain>
    </source>
</reference>
<dbReference type="EMBL" id="JTDN01000002">
    <property type="protein sequence ID" value="KHL24511.1"/>
    <property type="molecule type" value="Genomic_DNA"/>
</dbReference>
<sequence length="229" mass="24489">MTENPFIAMFRDPARTAAYIDGPRRFTPGLEALHRMTAILLAERAGPQAHVLVLGAGGGLELAALAQAQPGWRFTGVDPAGPMLDLARQTMGADAARAELIEGTIEAAPAGPFDAATCLLTLHFLEREERTETLRRMRARMKPGAPLVVAHASFPQDEPARTRWLTRYAAFATSMGVDPAMAEQARAAVAATLPAIDPAGDEACLRDAGFGGIEQFYAAFTWRGWVACA</sequence>
<dbReference type="InterPro" id="IPR029063">
    <property type="entry name" value="SAM-dependent_MTases_sf"/>
</dbReference>
<dbReference type="Proteomes" id="UP000030988">
    <property type="component" value="Unassembled WGS sequence"/>
</dbReference>
<dbReference type="GO" id="GO:0008168">
    <property type="term" value="F:methyltransferase activity"/>
    <property type="evidence" value="ECO:0007669"/>
    <property type="project" value="UniProtKB-KW"/>
</dbReference>
<comment type="caution">
    <text evidence="2">The sequence shown here is derived from an EMBL/GenBank/DDBJ whole genome shotgun (WGS) entry which is preliminary data.</text>
</comment>
<organism evidence="2 3">
    <name type="scientific">Croceibacterium mercuriale</name>
    <dbReference type="NCBI Taxonomy" id="1572751"/>
    <lineage>
        <taxon>Bacteria</taxon>
        <taxon>Pseudomonadati</taxon>
        <taxon>Pseudomonadota</taxon>
        <taxon>Alphaproteobacteria</taxon>
        <taxon>Sphingomonadales</taxon>
        <taxon>Erythrobacteraceae</taxon>
        <taxon>Croceibacterium</taxon>
    </lineage>
</organism>